<organism evidence="8 9">
    <name type="scientific">Pseudokineococcus marinus</name>
    <dbReference type="NCBI Taxonomy" id="351215"/>
    <lineage>
        <taxon>Bacteria</taxon>
        <taxon>Bacillati</taxon>
        <taxon>Actinomycetota</taxon>
        <taxon>Actinomycetes</taxon>
        <taxon>Kineosporiales</taxon>
        <taxon>Kineosporiaceae</taxon>
        <taxon>Pseudokineococcus</taxon>
    </lineage>
</organism>
<feature type="transmembrane region" description="Helical" evidence="6">
    <location>
        <begin position="375"/>
        <end position="394"/>
    </location>
</feature>
<evidence type="ECO:0000256" key="1">
    <source>
        <dbReference type="ARBA" id="ARBA00004651"/>
    </source>
</evidence>
<feature type="transmembrane region" description="Helical" evidence="6">
    <location>
        <begin position="21"/>
        <end position="45"/>
    </location>
</feature>
<keyword evidence="9" id="KW-1185">Reference proteome</keyword>
<feature type="domain" description="Major facilitator superfamily (MFS) profile" evidence="7">
    <location>
        <begin position="22"/>
        <end position="398"/>
    </location>
</feature>
<dbReference type="CDD" id="cd17324">
    <property type="entry name" value="MFS_NepI_like"/>
    <property type="match status" value="1"/>
</dbReference>
<accession>A0A849BLS3</accession>
<evidence type="ECO:0000256" key="5">
    <source>
        <dbReference type="ARBA" id="ARBA00023136"/>
    </source>
</evidence>
<dbReference type="GO" id="GO:0022857">
    <property type="term" value="F:transmembrane transporter activity"/>
    <property type="evidence" value="ECO:0007669"/>
    <property type="project" value="InterPro"/>
</dbReference>
<feature type="transmembrane region" description="Helical" evidence="6">
    <location>
        <begin position="288"/>
        <end position="307"/>
    </location>
</feature>
<dbReference type="Proteomes" id="UP000555552">
    <property type="component" value="Unassembled WGS sequence"/>
</dbReference>
<keyword evidence="3 6" id="KW-0812">Transmembrane</keyword>
<proteinExistence type="predicted"/>
<protein>
    <submittedName>
        <fullName evidence="8">MFS transporter</fullName>
    </submittedName>
</protein>
<feature type="transmembrane region" description="Helical" evidence="6">
    <location>
        <begin position="175"/>
        <end position="197"/>
    </location>
</feature>
<dbReference type="EMBL" id="JABEMA010000007">
    <property type="protein sequence ID" value="NNH21752.1"/>
    <property type="molecule type" value="Genomic_DNA"/>
</dbReference>
<dbReference type="InterPro" id="IPR036259">
    <property type="entry name" value="MFS_trans_sf"/>
</dbReference>
<dbReference type="InterPro" id="IPR050189">
    <property type="entry name" value="MFS_Efflux_Transporters"/>
</dbReference>
<dbReference type="InterPro" id="IPR011701">
    <property type="entry name" value="MFS"/>
</dbReference>
<evidence type="ECO:0000259" key="7">
    <source>
        <dbReference type="PROSITE" id="PS50850"/>
    </source>
</evidence>
<feature type="transmembrane region" description="Helical" evidence="6">
    <location>
        <begin position="313"/>
        <end position="336"/>
    </location>
</feature>
<dbReference type="PANTHER" id="PTHR43124">
    <property type="entry name" value="PURINE EFFLUX PUMP PBUE"/>
    <property type="match status" value="1"/>
</dbReference>
<feature type="transmembrane region" description="Helical" evidence="6">
    <location>
        <begin position="258"/>
        <end position="281"/>
    </location>
</feature>
<feature type="transmembrane region" description="Helical" evidence="6">
    <location>
        <begin position="150"/>
        <end position="169"/>
    </location>
</feature>
<dbReference type="Pfam" id="PF07690">
    <property type="entry name" value="MFS_1"/>
    <property type="match status" value="1"/>
</dbReference>
<keyword evidence="5 6" id="KW-0472">Membrane</keyword>
<keyword evidence="4 6" id="KW-1133">Transmembrane helix</keyword>
<feature type="transmembrane region" description="Helical" evidence="6">
    <location>
        <begin position="348"/>
        <end position="369"/>
    </location>
</feature>
<gene>
    <name evidence="8" type="ORF">HLB09_01335</name>
</gene>
<feature type="transmembrane region" description="Helical" evidence="6">
    <location>
        <begin position="57"/>
        <end position="82"/>
    </location>
</feature>
<feature type="transmembrane region" description="Helical" evidence="6">
    <location>
        <begin position="89"/>
        <end position="106"/>
    </location>
</feature>
<dbReference type="InterPro" id="IPR020846">
    <property type="entry name" value="MFS_dom"/>
</dbReference>
<evidence type="ECO:0000313" key="9">
    <source>
        <dbReference type="Proteomes" id="UP000555552"/>
    </source>
</evidence>
<dbReference type="AlphaFoldDB" id="A0A849BLS3"/>
<dbReference type="GO" id="GO:0005886">
    <property type="term" value="C:plasma membrane"/>
    <property type="evidence" value="ECO:0007669"/>
    <property type="project" value="UniProtKB-SubCell"/>
</dbReference>
<dbReference type="PROSITE" id="PS50850">
    <property type="entry name" value="MFS"/>
    <property type="match status" value="1"/>
</dbReference>
<comment type="caution">
    <text evidence="8">The sequence shown here is derived from an EMBL/GenBank/DDBJ whole genome shotgun (WGS) entry which is preliminary data.</text>
</comment>
<feature type="transmembrane region" description="Helical" evidence="6">
    <location>
        <begin position="224"/>
        <end position="246"/>
    </location>
</feature>
<evidence type="ECO:0000256" key="2">
    <source>
        <dbReference type="ARBA" id="ARBA00022475"/>
    </source>
</evidence>
<evidence type="ECO:0000256" key="4">
    <source>
        <dbReference type="ARBA" id="ARBA00022989"/>
    </source>
</evidence>
<keyword evidence="2" id="KW-1003">Cell membrane</keyword>
<dbReference type="SUPFAM" id="SSF103473">
    <property type="entry name" value="MFS general substrate transporter"/>
    <property type="match status" value="1"/>
</dbReference>
<sequence length="415" mass="41147">MTLPGPPTTGAPLRTADRLPLGTLLLLAAVVFAAVTTEVLPVGLLPQLARDFGVDEAAIGTWVSAYAVVVAVGALPVTALVARWPQRRVLVGLALLYAVGTLAVALTDDHRWALAARLLCGLAHAAVFSVVVAVAVAVTPPRRVGRAVALVNSGVALALTLGVPLGTAVGTALGWRWAFAGVALVLAGLAVAAALVLPADAPQPRASGAPPARPSVLGELRRPALLLVAGVTVVLMVGHYGTYTYVTPLVLQAGVPTALVSLVLLGYGAAGVVGLVAAGATGDRHPVAALRLAVGIVAACLLALAPASGSPVATALVVVAWGAAFGALPSLLQLSALRATAVPDAAPAVVNATFNAGIAVGAWTGGLLLARGEALLTTTSAALAVGALVLTLALGRGRRARPVSPTGRRAASLEP</sequence>
<dbReference type="RefSeq" id="WP_171201617.1">
    <property type="nucleotide sequence ID" value="NZ_BAAANP010000007.1"/>
</dbReference>
<dbReference type="Gene3D" id="1.20.1250.20">
    <property type="entry name" value="MFS general substrate transporter like domains"/>
    <property type="match status" value="1"/>
</dbReference>
<evidence type="ECO:0000256" key="3">
    <source>
        <dbReference type="ARBA" id="ARBA00022692"/>
    </source>
</evidence>
<feature type="transmembrane region" description="Helical" evidence="6">
    <location>
        <begin position="112"/>
        <end position="138"/>
    </location>
</feature>
<dbReference type="PANTHER" id="PTHR43124:SF3">
    <property type="entry name" value="CHLORAMPHENICOL EFFLUX PUMP RV0191"/>
    <property type="match status" value="1"/>
</dbReference>
<name>A0A849BLS3_9ACTN</name>
<comment type="subcellular location">
    <subcellularLocation>
        <location evidence="1">Cell membrane</location>
        <topology evidence="1">Multi-pass membrane protein</topology>
    </subcellularLocation>
</comment>
<reference evidence="8 9" key="1">
    <citation type="submission" date="2020-05" db="EMBL/GenBank/DDBJ databases">
        <title>MicrobeNet Type strains.</title>
        <authorList>
            <person name="Nicholson A.C."/>
        </authorList>
    </citation>
    <scope>NUCLEOTIDE SEQUENCE [LARGE SCALE GENOMIC DNA]</scope>
    <source>
        <strain evidence="8 9">JCM 14547</strain>
    </source>
</reference>
<evidence type="ECO:0000256" key="6">
    <source>
        <dbReference type="SAM" id="Phobius"/>
    </source>
</evidence>
<evidence type="ECO:0000313" key="8">
    <source>
        <dbReference type="EMBL" id="NNH21752.1"/>
    </source>
</evidence>